<dbReference type="InterPro" id="IPR004307">
    <property type="entry name" value="TspO_MBR"/>
</dbReference>
<dbReference type="Gene3D" id="1.20.1260.100">
    <property type="entry name" value="TspO/MBR protein"/>
    <property type="match status" value="1"/>
</dbReference>
<evidence type="ECO:0000313" key="8">
    <source>
        <dbReference type="Proteomes" id="UP001566132"/>
    </source>
</evidence>
<comment type="similarity">
    <text evidence="2">Belongs to the TspO/BZRP family.</text>
</comment>
<dbReference type="PANTHER" id="PTHR10057:SF0">
    <property type="entry name" value="TRANSLOCATOR PROTEIN"/>
    <property type="match status" value="1"/>
</dbReference>
<dbReference type="InterPro" id="IPR038330">
    <property type="entry name" value="TspO/MBR-related_sf"/>
</dbReference>
<keyword evidence="4 6" id="KW-1133">Transmembrane helix</keyword>
<dbReference type="CDD" id="cd15904">
    <property type="entry name" value="TSPO_MBR"/>
    <property type="match status" value="1"/>
</dbReference>
<organism evidence="7 8">
    <name type="scientific">Hypothenemus hampei</name>
    <name type="common">Coffee berry borer</name>
    <dbReference type="NCBI Taxonomy" id="57062"/>
    <lineage>
        <taxon>Eukaryota</taxon>
        <taxon>Metazoa</taxon>
        <taxon>Ecdysozoa</taxon>
        <taxon>Arthropoda</taxon>
        <taxon>Hexapoda</taxon>
        <taxon>Insecta</taxon>
        <taxon>Pterygota</taxon>
        <taxon>Neoptera</taxon>
        <taxon>Endopterygota</taxon>
        <taxon>Coleoptera</taxon>
        <taxon>Polyphaga</taxon>
        <taxon>Cucujiformia</taxon>
        <taxon>Curculionidae</taxon>
        <taxon>Scolytinae</taxon>
        <taxon>Hypothenemus</taxon>
    </lineage>
</organism>
<comment type="subcellular location">
    <subcellularLocation>
        <location evidence="1">Membrane</location>
        <topology evidence="1">Multi-pass membrane protein</topology>
    </subcellularLocation>
</comment>
<feature type="transmembrane region" description="Helical" evidence="6">
    <location>
        <begin position="134"/>
        <end position="155"/>
    </location>
</feature>
<dbReference type="EMBL" id="JBDJPC010000007">
    <property type="protein sequence ID" value="KAL1494602.1"/>
    <property type="molecule type" value="Genomic_DNA"/>
</dbReference>
<dbReference type="AlphaFoldDB" id="A0ABD1EJD5"/>
<dbReference type="Pfam" id="PF03073">
    <property type="entry name" value="TspO_MBR"/>
    <property type="match status" value="1"/>
</dbReference>
<feature type="transmembrane region" description="Helical" evidence="6">
    <location>
        <begin position="48"/>
        <end position="69"/>
    </location>
</feature>
<dbReference type="GO" id="GO:0033013">
    <property type="term" value="P:tetrapyrrole metabolic process"/>
    <property type="evidence" value="ECO:0007669"/>
    <property type="project" value="UniProtKB-ARBA"/>
</dbReference>
<gene>
    <name evidence="7" type="ORF">ABEB36_010174</name>
</gene>
<evidence type="ECO:0000256" key="4">
    <source>
        <dbReference type="ARBA" id="ARBA00022989"/>
    </source>
</evidence>
<protein>
    <recommendedName>
        <fullName evidence="9">Translocator protein</fullName>
    </recommendedName>
</protein>
<keyword evidence="8" id="KW-1185">Reference proteome</keyword>
<evidence type="ECO:0008006" key="9">
    <source>
        <dbReference type="Google" id="ProtNLM"/>
    </source>
</evidence>
<dbReference type="PIRSF" id="PIRSF005859">
    <property type="entry name" value="PBR"/>
    <property type="match status" value="1"/>
</dbReference>
<feature type="transmembrane region" description="Helical" evidence="6">
    <location>
        <begin position="81"/>
        <end position="101"/>
    </location>
</feature>
<keyword evidence="5 6" id="KW-0472">Membrane</keyword>
<evidence type="ECO:0000313" key="7">
    <source>
        <dbReference type="EMBL" id="KAL1494602.1"/>
    </source>
</evidence>
<evidence type="ECO:0000256" key="1">
    <source>
        <dbReference type="ARBA" id="ARBA00004141"/>
    </source>
</evidence>
<evidence type="ECO:0000256" key="2">
    <source>
        <dbReference type="ARBA" id="ARBA00007524"/>
    </source>
</evidence>
<evidence type="ECO:0000256" key="6">
    <source>
        <dbReference type="SAM" id="Phobius"/>
    </source>
</evidence>
<comment type="caution">
    <text evidence="7">The sequence shown here is derived from an EMBL/GenBank/DDBJ whole genome shotgun (WGS) entry which is preliminary data.</text>
</comment>
<dbReference type="GO" id="GO:0016020">
    <property type="term" value="C:membrane"/>
    <property type="evidence" value="ECO:0007669"/>
    <property type="project" value="UniProtKB-SubCell"/>
</dbReference>
<evidence type="ECO:0000256" key="3">
    <source>
        <dbReference type="ARBA" id="ARBA00022692"/>
    </source>
</evidence>
<proteinExistence type="inferred from homology"/>
<sequence>MPVQINWQAVGATIFPNIGGLAGGIITKSALTPWYDGLNKPAWRPPNWAFGPVWTSLYSGIGYASYLVYRDGGGLDGDAKIPLVVYGSNLLLNWAWTPIFFGYKRLDLALYEIQLVNITAIASGILFYKINPVAGYIFIPYVLWLGVATTLNYVIWRDNKDSSTATIKEIKTN</sequence>
<name>A0ABD1EJD5_HYPHA</name>
<evidence type="ECO:0000256" key="5">
    <source>
        <dbReference type="ARBA" id="ARBA00023136"/>
    </source>
</evidence>
<dbReference type="Proteomes" id="UP001566132">
    <property type="component" value="Unassembled WGS sequence"/>
</dbReference>
<dbReference type="FunFam" id="1.20.1260.100:FF:000001">
    <property type="entry name" value="translocator protein 2"/>
    <property type="match status" value="1"/>
</dbReference>
<reference evidence="7 8" key="1">
    <citation type="submission" date="2024-05" db="EMBL/GenBank/DDBJ databases">
        <title>Genetic variation in Jamaican populations of the coffee berry borer (Hypothenemus hampei).</title>
        <authorList>
            <person name="Errbii M."/>
            <person name="Myrie A."/>
        </authorList>
    </citation>
    <scope>NUCLEOTIDE SEQUENCE [LARGE SCALE GENOMIC DNA]</scope>
    <source>
        <strain evidence="7">JA-Hopewell-2020-01-JO</strain>
        <tissue evidence="7">Whole body</tissue>
    </source>
</reference>
<dbReference type="PANTHER" id="PTHR10057">
    <property type="entry name" value="PERIPHERAL-TYPE BENZODIAZEPINE RECEPTOR"/>
    <property type="match status" value="1"/>
</dbReference>
<keyword evidence="3 6" id="KW-0812">Transmembrane</keyword>
<accession>A0ABD1EJD5</accession>